<proteinExistence type="predicted"/>
<evidence type="ECO:0000313" key="3">
    <source>
        <dbReference type="Proteomes" id="UP001500851"/>
    </source>
</evidence>
<reference evidence="3" key="1">
    <citation type="journal article" date="2019" name="Int. J. Syst. Evol. Microbiol.">
        <title>The Global Catalogue of Microorganisms (GCM) 10K type strain sequencing project: providing services to taxonomists for standard genome sequencing and annotation.</title>
        <authorList>
            <consortium name="The Broad Institute Genomics Platform"/>
            <consortium name="The Broad Institute Genome Sequencing Center for Infectious Disease"/>
            <person name="Wu L."/>
            <person name="Ma J."/>
        </authorList>
    </citation>
    <scope>NUCLEOTIDE SEQUENCE [LARGE SCALE GENOMIC DNA]</scope>
    <source>
        <strain evidence="3">JCM 14736</strain>
    </source>
</reference>
<feature type="transmembrane region" description="Helical" evidence="1">
    <location>
        <begin position="6"/>
        <end position="23"/>
    </location>
</feature>
<gene>
    <name evidence="2" type="ORF">GCM10009768_17980</name>
</gene>
<evidence type="ECO:0000256" key="1">
    <source>
        <dbReference type="SAM" id="Phobius"/>
    </source>
</evidence>
<dbReference type="EMBL" id="BAAAOB010000001">
    <property type="protein sequence ID" value="GAA1789316.1"/>
    <property type="molecule type" value="Genomic_DNA"/>
</dbReference>
<dbReference type="Proteomes" id="UP001500851">
    <property type="component" value="Unassembled WGS sequence"/>
</dbReference>
<feature type="transmembrane region" description="Helical" evidence="1">
    <location>
        <begin position="30"/>
        <end position="49"/>
    </location>
</feature>
<keyword evidence="3" id="KW-1185">Reference proteome</keyword>
<comment type="caution">
    <text evidence="2">The sequence shown here is derived from an EMBL/GenBank/DDBJ whole genome shotgun (WGS) entry which is preliminary data.</text>
</comment>
<organism evidence="2 3">
    <name type="scientific">Leucobacter iarius</name>
    <dbReference type="NCBI Taxonomy" id="333963"/>
    <lineage>
        <taxon>Bacteria</taxon>
        <taxon>Bacillati</taxon>
        <taxon>Actinomycetota</taxon>
        <taxon>Actinomycetes</taxon>
        <taxon>Micrococcales</taxon>
        <taxon>Microbacteriaceae</taxon>
        <taxon>Leucobacter</taxon>
    </lineage>
</organism>
<evidence type="ECO:0000313" key="2">
    <source>
        <dbReference type="EMBL" id="GAA1789316.1"/>
    </source>
</evidence>
<accession>A0ABP4XS60</accession>
<protein>
    <recommendedName>
        <fullName evidence="4">DUF1453 domain-containing protein</fullName>
    </recommendedName>
</protein>
<evidence type="ECO:0008006" key="4">
    <source>
        <dbReference type="Google" id="ProtNLM"/>
    </source>
</evidence>
<sequence>MSYTSYIPALIAVVWLLVRQLSVRPLKDRPTLALILLVIGAAQTAQFAQDTRIDGLDVALGLASLVVGAGLAAVRAHTVRLWRDGDAVLTQGTVWTLLLWIVGIGQHLVFEFFTHTHGFGTATLLVYFGVVLLVQRLLLSRRARLLHLAAPADSRRGAFGDEARA</sequence>
<keyword evidence="1" id="KW-0812">Transmembrane</keyword>
<feature type="transmembrane region" description="Helical" evidence="1">
    <location>
        <begin position="55"/>
        <end position="74"/>
    </location>
</feature>
<name>A0ABP4XS60_9MICO</name>
<feature type="transmembrane region" description="Helical" evidence="1">
    <location>
        <begin position="119"/>
        <end position="139"/>
    </location>
</feature>
<dbReference type="RefSeq" id="WP_344031523.1">
    <property type="nucleotide sequence ID" value="NZ_BAAAOB010000001.1"/>
</dbReference>
<keyword evidence="1" id="KW-1133">Transmembrane helix</keyword>
<feature type="transmembrane region" description="Helical" evidence="1">
    <location>
        <begin position="94"/>
        <end position="113"/>
    </location>
</feature>
<keyword evidence="1" id="KW-0472">Membrane</keyword>